<dbReference type="PROSITE" id="PS50011">
    <property type="entry name" value="PROTEIN_KINASE_DOM"/>
    <property type="match status" value="1"/>
</dbReference>
<feature type="region of interest" description="Disordered" evidence="13">
    <location>
        <begin position="171"/>
        <end position="212"/>
    </location>
</feature>
<accession>A0AA88GFA6</accession>
<dbReference type="SMART" id="SM00220">
    <property type="entry name" value="S_TKc"/>
    <property type="match status" value="1"/>
</dbReference>
<dbReference type="CDD" id="cd07829">
    <property type="entry name" value="STKc_CDK_like"/>
    <property type="match status" value="1"/>
</dbReference>
<dbReference type="GO" id="GO:0005524">
    <property type="term" value="F:ATP binding"/>
    <property type="evidence" value="ECO:0007669"/>
    <property type="project" value="UniProtKB-UniRule"/>
</dbReference>
<evidence type="ECO:0000313" key="16">
    <source>
        <dbReference type="Proteomes" id="UP000816034"/>
    </source>
</evidence>
<dbReference type="Proteomes" id="UP000816034">
    <property type="component" value="Unassembled WGS sequence"/>
</dbReference>
<keyword evidence="3 12" id="KW-0723">Serine/threonine-protein kinase</keyword>
<dbReference type="InterPro" id="IPR011009">
    <property type="entry name" value="Kinase-like_dom_sf"/>
</dbReference>
<dbReference type="GO" id="GO:0005737">
    <property type="term" value="C:cytoplasm"/>
    <property type="evidence" value="ECO:0007669"/>
    <property type="project" value="TreeGrafter"/>
</dbReference>
<dbReference type="EC" id="2.7.11.22" evidence="2"/>
<evidence type="ECO:0000256" key="2">
    <source>
        <dbReference type="ARBA" id="ARBA00012425"/>
    </source>
</evidence>
<comment type="function">
    <text evidence="10">Probably involved in the control of the cell cycle.</text>
</comment>
<evidence type="ECO:0000256" key="11">
    <source>
        <dbReference type="PROSITE-ProRule" id="PRU10141"/>
    </source>
</evidence>
<dbReference type="GO" id="GO:0000278">
    <property type="term" value="P:mitotic cell cycle"/>
    <property type="evidence" value="ECO:0007669"/>
    <property type="project" value="UniProtKB-ARBA"/>
</dbReference>
<evidence type="ECO:0000256" key="7">
    <source>
        <dbReference type="ARBA" id="ARBA00022840"/>
    </source>
</evidence>
<dbReference type="Pfam" id="PF00069">
    <property type="entry name" value="Pkinase"/>
    <property type="match status" value="2"/>
</dbReference>
<keyword evidence="4" id="KW-0808">Transferase</keyword>
<evidence type="ECO:0000256" key="3">
    <source>
        <dbReference type="ARBA" id="ARBA00022527"/>
    </source>
</evidence>
<proteinExistence type="inferred from homology"/>
<reference evidence="15 16" key="1">
    <citation type="journal article" date="2018" name="BMC Genomics">
        <title>The genome of Naegleria lovaniensis, the basis for a comparative approach to unravel pathogenicity factors of the human pathogenic amoeba N. fowleri.</title>
        <authorList>
            <person name="Liechti N."/>
            <person name="Schurch N."/>
            <person name="Bruggmann R."/>
            <person name="Wittwer M."/>
        </authorList>
    </citation>
    <scope>NUCLEOTIDE SEQUENCE [LARGE SCALE GENOMIC DNA]</scope>
    <source>
        <strain evidence="15 16">ATCC 30569</strain>
    </source>
</reference>
<feature type="domain" description="Protein kinase" evidence="14">
    <location>
        <begin position="29"/>
        <end position="378"/>
    </location>
</feature>
<dbReference type="AlphaFoldDB" id="A0AA88GFA6"/>
<evidence type="ECO:0000256" key="9">
    <source>
        <dbReference type="ARBA" id="ARBA00048367"/>
    </source>
</evidence>
<sequence>MDPTMDIPPLDDNSLLASSSSGAHQTFNYPKIEPLGEGTYGEVYKSIGPNKQLVALKCIKLDQLNEGVPCTAIREIAILKELKHPNVVRLVDLVHSMDQLTLVFEYCNYGDLKAYINNVAGDGKGLPPKQVKNFMRQMLKGIEYCHMQSVLHRDLKPQNILVNAGSTLATGSSSSPAGSTNTNQTQQKQFIGSSSSSSNGHHRGTNTAQNVPSSDKIELKLGDFGLARSFGIPVRKLSHEVVTLWYRSIDILLGSQSYGYGVDIWSLGCIFAEMVTGKPLFTGKDEMSQLANIISKMGLPSVTDWPDVKQLPNYDILINKIAKKTSIPCHGRISKEQFSKDILQNKLDPAGVDLLYRMLEYDPNKRPSATECLKHPYFSTH</sequence>
<dbReference type="RefSeq" id="XP_044542165.1">
    <property type="nucleotide sequence ID" value="XM_044688755.1"/>
</dbReference>
<dbReference type="GO" id="GO:0004693">
    <property type="term" value="F:cyclin-dependent protein serine/threonine kinase activity"/>
    <property type="evidence" value="ECO:0007669"/>
    <property type="project" value="UniProtKB-EC"/>
</dbReference>
<evidence type="ECO:0000256" key="10">
    <source>
        <dbReference type="ARBA" id="ARBA00059987"/>
    </source>
</evidence>
<evidence type="ECO:0000256" key="6">
    <source>
        <dbReference type="ARBA" id="ARBA00022777"/>
    </source>
</evidence>
<dbReference type="GO" id="GO:0005634">
    <property type="term" value="C:nucleus"/>
    <property type="evidence" value="ECO:0007669"/>
    <property type="project" value="TreeGrafter"/>
</dbReference>
<comment type="similarity">
    <text evidence="1">Belongs to the protein kinase superfamily. CMGC Ser/Thr protein kinase family. CDC2/CDKX subfamily.</text>
</comment>
<evidence type="ECO:0000313" key="15">
    <source>
        <dbReference type="EMBL" id="KAG2372991.1"/>
    </source>
</evidence>
<keyword evidence="6" id="KW-0418">Kinase</keyword>
<dbReference type="InterPro" id="IPR008271">
    <property type="entry name" value="Ser/Thr_kinase_AS"/>
</dbReference>
<dbReference type="InterPro" id="IPR000719">
    <property type="entry name" value="Prot_kinase_dom"/>
</dbReference>
<dbReference type="GeneID" id="68105388"/>
<dbReference type="FunFam" id="3.30.200.20:FF:000375">
    <property type="entry name" value="Cell division related protein kinase 2"/>
    <property type="match status" value="1"/>
</dbReference>
<comment type="catalytic activity">
    <reaction evidence="8">
        <text>L-threonyl-[protein] + ATP = O-phospho-L-threonyl-[protein] + ADP + H(+)</text>
        <dbReference type="Rhea" id="RHEA:46608"/>
        <dbReference type="Rhea" id="RHEA-COMP:11060"/>
        <dbReference type="Rhea" id="RHEA-COMP:11605"/>
        <dbReference type="ChEBI" id="CHEBI:15378"/>
        <dbReference type="ChEBI" id="CHEBI:30013"/>
        <dbReference type="ChEBI" id="CHEBI:30616"/>
        <dbReference type="ChEBI" id="CHEBI:61977"/>
        <dbReference type="ChEBI" id="CHEBI:456216"/>
        <dbReference type="EC" id="2.7.11.22"/>
    </reaction>
</comment>
<evidence type="ECO:0000256" key="4">
    <source>
        <dbReference type="ARBA" id="ARBA00022679"/>
    </source>
</evidence>
<evidence type="ECO:0000259" key="14">
    <source>
        <dbReference type="PROSITE" id="PS50011"/>
    </source>
</evidence>
<organism evidence="15 16">
    <name type="scientific">Naegleria lovaniensis</name>
    <name type="common">Amoeba</name>
    <dbReference type="NCBI Taxonomy" id="51637"/>
    <lineage>
        <taxon>Eukaryota</taxon>
        <taxon>Discoba</taxon>
        <taxon>Heterolobosea</taxon>
        <taxon>Tetramitia</taxon>
        <taxon>Eutetramitia</taxon>
        <taxon>Vahlkampfiidae</taxon>
        <taxon>Naegleria</taxon>
    </lineage>
</organism>
<dbReference type="InterPro" id="IPR050108">
    <property type="entry name" value="CDK"/>
</dbReference>
<dbReference type="PANTHER" id="PTHR24056">
    <property type="entry name" value="CELL DIVISION PROTEIN KINASE"/>
    <property type="match status" value="1"/>
</dbReference>
<dbReference type="InterPro" id="IPR017441">
    <property type="entry name" value="Protein_kinase_ATP_BS"/>
</dbReference>
<keyword evidence="7 11" id="KW-0067">ATP-binding</keyword>
<dbReference type="Gene3D" id="3.30.200.20">
    <property type="entry name" value="Phosphorylase Kinase, domain 1"/>
    <property type="match status" value="1"/>
</dbReference>
<keyword evidence="16" id="KW-1185">Reference proteome</keyword>
<feature type="compositionally biased region" description="Low complexity" evidence="13">
    <location>
        <begin position="171"/>
        <end position="183"/>
    </location>
</feature>
<evidence type="ECO:0000256" key="5">
    <source>
        <dbReference type="ARBA" id="ARBA00022741"/>
    </source>
</evidence>
<name>A0AA88GFA6_NAELO</name>
<evidence type="ECO:0000256" key="1">
    <source>
        <dbReference type="ARBA" id="ARBA00006485"/>
    </source>
</evidence>
<comment type="caution">
    <text evidence="15">The sequence shown here is derived from an EMBL/GenBank/DDBJ whole genome shotgun (WGS) entry which is preliminary data.</text>
</comment>
<dbReference type="PROSITE" id="PS00107">
    <property type="entry name" value="PROTEIN_KINASE_ATP"/>
    <property type="match status" value="1"/>
</dbReference>
<gene>
    <name evidence="15" type="ORF">C9374_012934</name>
</gene>
<evidence type="ECO:0000256" key="8">
    <source>
        <dbReference type="ARBA" id="ARBA00047811"/>
    </source>
</evidence>
<dbReference type="PROSITE" id="PS00108">
    <property type="entry name" value="PROTEIN_KINASE_ST"/>
    <property type="match status" value="1"/>
</dbReference>
<keyword evidence="5 11" id="KW-0547">Nucleotide-binding</keyword>
<evidence type="ECO:0000256" key="12">
    <source>
        <dbReference type="RuleBase" id="RU000304"/>
    </source>
</evidence>
<dbReference type="EMBL" id="PYSW02000062">
    <property type="protein sequence ID" value="KAG2372991.1"/>
    <property type="molecule type" value="Genomic_DNA"/>
</dbReference>
<dbReference type="SUPFAM" id="SSF56112">
    <property type="entry name" value="Protein kinase-like (PK-like)"/>
    <property type="match status" value="1"/>
</dbReference>
<feature type="binding site" evidence="11">
    <location>
        <position position="57"/>
    </location>
    <ligand>
        <name>ATP</name>
        <dbReference type="ChEBI" id="CHEBI:30616"/>
    </ligand>
</feature>
<protein>
    <recommendedName>
        <fullName evidence="2">cyclin-dependent kinase</fullName>
        <ecNumber evidence="2">2.7.11.22</ecNumber>
    </recommendedName>
</protein>
<evidence type="ECO:0000256" key="13">
    <source>
        <dbReference type="SAM" id="MobiDB-lite"/>
    </source>
</evidence>
<dbReference type="PANTHER" id="PTHR24056:SF46">
    <property type="entry name" value="CYCLIN-DEPENDENT KINASE 5"/>
    <property type="match status" value="1"/>
</dbReference>
<dbReference type="Gene3D" id="1.10.510.10">
    <property type="entry name" value="Transferase(Phosphotransferase) domain 1"/>
    <property type="match status" value="1"/>
</dbReference>
<comment type="catalytic activity">
    <reaction evidence="9">
        <text>L-seryl-[protein] + ATP = O-phospho-L-seryl-[protein] + ADP + H(+)</text>
        <dbReference type="Rhea" id="RHEA:17989"/>
        <dbReference type="Rhea" id="RHEA-COMP:9863"/>
        <dbReference type="Rhea" id="RHEA-COMP:11604"/>
        <dbReference type="ChEBI" id="CHEBI:15378"/>
        <dbReference type="ChEBI" id="CHEBI:29999"/>
        <dbReference type="ChEBI" id="CHEBI:30616"/>
        <dbReference type="ChEBI" id="CHEBI:83421"/>
        <dbReference type="ChEBI" id="CHEBI:456216"/>
        <dbReference type="EC" id="2.7.11.22"/>
    </reaction>
</comment>